<organism evidence="14 15">
    <name type="scientific">Chaetoceros tenuissimus</name>
    <dbReference type="NCBI Taxonomy" id="426638"/>
    <lineage>
        <taxon>Eukaryota</taxon>
        <taxon>Sar</taxon>
        <taxon>Stramenopiles</taxon>
        <taxon>Ochrophyta</taxon>
        <taxon>Bacillariophyta</taxon>
        <taxon>Coscinodiscophyceae</taxon>
        <taxon>Chaetocerotophycidae</taxon>
        <taxon>Chaetocerotales</taxon>
        <taxon>Chaetocerotaceae</taxon>
        <taxon>Chaetoceros</taxon>
    </lineage>
</organism>
<feature type="compositionally biased region" description="Basic and acidic residues" evidence="12">
    <location>
        <begin position="626"/>
        <end position="636"/>
    </location>
</feature>
<dbReference type="InterPro" id="IPR024909">
    <property type="entry name" value="Cys-tRNA/MSH_ligase"/>
</dbReference>
<evidence type="ECO:0000256" key="8">
    <source>
        <dbReference type="ARBA" id="ARBA00022840"/>
    </source>
</evidence>
<reference evidence="14 15" key="1">
    <citation type="journal article" date="2021" name="Sci. Rep.">
        <title>The genome of the diatom Chaetoceros tenuissimus carries an ancient integrated fragment of an extant virus.</title>
        <authorList>
            <person name="Hongo Y."/>
            <person name="Kimura K."/>
            <person name="Takaki Y."/>
            <person name="Yoshida Y."/>
            <person name="Baba S."/>
            <person name="Kobayashi G."/>
            <person name="Nagasaki K."/>
            <person name="Hano T."/>
            <person name="Tomaru Y."/>
        </authorList>
    </citation>
    <scope>NUCLEOTIDE SEQUENCE [LARGE SCALE GENOMIC DNA]</scope>
    <source>
        <strain evidence="14 15">NIES-3715</strain>
    </source>
</reference>
<dbReference type="InterPro" id="IPR014729">
    <property type="entry name" value="Rossmann-like_a/b/a_fold"/>
</dbReference>
<evidence type="ECO:0000256" key="1">
    <source>
        <dbReference type="ARBA" id="ARBA00001947"/>
    </source>
</evidence>
<evidence type="ECO:0000256" key="6">
    <source>
        <dbReference type="ARBA" id="ARBA00022741"/>
    </source>
</evidence>
<gene>
    <name evidence="14" type="ORF">CTEN210_14426</name>
</gene>
<evidence type="ECO:0000256" key="3">
    <source>
        <dbReference type="ARBA" id="ARBA00012832"/>
    </source>
</evidence>
<sequence>MRSYLRSSLSNTRWRRTVTHQSRILFSTTSSKENKSLPQLTLYDSLSNSYKQIPLNVSQNTYSKEGDCSIKAKGIAWYTCGPTTYDSAHLGHARTYVALDIIQRCLLYLHTQNTISCNESIPPPIFIMNITDVDDKILTRSKERNIPPLELARHYEKEFWQDMDALNCMRPTIVTRVTDYVESAIIPYIQRIEENGMAYRLEEGLYFDVVKFEEKTKTEKRNRYGKLAPGRDMSMFSWDDNNPNSETSIKDRQNQKRDPRDFVLWKTKEAENEELAWDSKWGVGRPGWHIECSAMIDSTMGLDAMKENYRIMIHAGGVDLKFPHHTNEIAQAEAYRADNETDQSEEWIPHWVHTGHLHIDGLKMSKSLKNFITIRDVLHEDENDKYPFSSPADDFRLWCLGLSGNYRGPATYSKSRLEEAKVTRDKLLRFLVDGSQWISRRKSRSEVSSKWGMDENELLDQANICMRNCIEAMTGNKESGFDMDGAKYLAALIELAEIGNKYILDNASRDPPTFALEKLISTLRDCLSIVGFSDMTVRAGLVSDTHHDNVGVGTDSVINELVQFRQEVRKMSLDNVRNKESSHTNLAKDLLKLCDNMRDINLPNIGIEVFDSQESEHQWRIGFRKNTSDSKDDKHTVQKPKRHSKQSEYITPETFFQSERFSNQFTRFDSDGFPTHDNEGKELSKRKIKKLVKKRDAFFNTT</sequence>
<dbReference type="GO" id="GO:0005737">
    <property type="term" value="C:cytoplasm"/>
    <property type="evidence" value="ECO:0007669"/>
    <property type="project" value="TreeGrafter"/>
</dbReference>
<dbReference type="InterPro" id="IPR032678">
    <property type="entry name" value="tRNA-synt_1_cat_dom"/>
</dbReference>
<evidence type="ECO:0000259" key="13">
    <source>
        <dbReference type="Pfam" id="PF01406"/>
    </source>
</evidence>
<evidence type="ECO:0000256" key="10">
    <source>
        <dbReference type="ARBA" id="ARBA00023146"/>
    </source>
</evidence>
<feature type="region of interest" description="Disordered" evidence="12">
    <location>
        <begin position="234"/>
        <end position="257"/>
    </location>
</feature>
<dbReference type="InterPro" id="IPR015803">
    <property type="entry name" value="Cys-tRNA-ligase"/>
</dbReference>
<dbReference type="PRINTS" id="PR00983">
    <property type="entry name" value="TRNASYNTHCYS"/>
</dbReference>
<dbReference type="InterPro" id="IPR009080">
    <property type="entry name" value="tRNAsynth_Ia_anticodon-bd"/>
</dbReference>
<proteinExistence type="inferred from homology"/>
<accession>A0AAD3HBY3</accession>
<comment type="cofactor">
    <cofactor evidence="1">
        <name>Zn(2+)</name>
        <dbReference type="ChEBI" id="CHEBI:29105"/>
    </cofactor>
</comment>
<evidence type="ECO:0000256" key="11">
    <source>
        <dbReference type="ARBA" id="ARBA00031499"/>
    </source>
</evidence>
<feature type="region of interest" description="Disordered" evidence="12">
    <location>
        <begin position="625"/>
        <end position="649"/>
    </location>
</feature>
<evidence type="ECO:0000313" key="15">
    <source>
        <dbReference type="Proteomes" id="UP001054902"/>
    </source>
</evidence>
<dbReference type="EMBL" id="BLLK01000060">
    <property type="protein sequence ID" value="GFH57950.1"/>
    <property type="molecule type" value="Genomic_DNA"/>
</dbReference>
<dbReference type="GO" id="GO:0006423">
    <property type="term" value="P:cysteinyl-tRNA aminoacylation"/>
    <property type="evidence" value="ECO:0007669"/>
    <property type="project" value="InterPro"/>
</dbReference>
<dbReference type="HAMAP" id="MF_00041">
    <property type="entry name" value="Cys_tRNA_synth"/>
    <property type="match status" value="1"/>
</dbReference>
<comment type="caution">
    <text evidence="14">The sequence shown here is derived from an EMBL/GenBank/DDBJ whole genome shotgun (WGS) entry which is preliminary data.</text>
</comment>
<dbReference type="Pfam" id="PF01406">
    <property type="entry name" value="tRNA-synt_1e"/>
    <property type="match status" value="1"/>
</dbReference>
<dbReference type="GO" id="GO:0046872">
    <property type="term" value="F:metal ion binding"/>
    <property type="evidence" value="ECO:0007669"/>
    <property type="project" value="UniProtKB-KW"/>
</dbReference>
<keyword evidence="10" id="KW-0030">Aminoacyl-tRNA synthetase</keyword>
<feature type="compositionally biased region" description="Basic and acidic residues" evidence="12">
    <location>
        <begin position="248"/>
        <end position="257"/>
    </location>
</feature>
<keyword evidence="4" id="KW-0436">Ligase</keyword>
<dbReference type="PANTHER" id="PTHR10890:SF27">
    <property type="entry name" value="CYSTEINE--TRNA LIGASE, MITOCHONDRIAL-RELATED"/>
    <property type="match status" value="1"/>
</dbReference>
<dbReference type="EC" id="6.1.1.16" evidence="3"/>
<keyword evidence="9" id="KW-0648">Protein biosynthesis</keyword>
<keyword evidence="6" id="KW-0547">Nucleotide-binding</keyword>
<keyword evidence="7" id="KW-0862">Zinc</keyword>
<evidence type="ECO:0000256" key="4">
    <source>
        <dbReference type="ARBA" id="ARBA00022598"/>
    </source>
</evidence>
<keyword evidence="5" id="KW-0479">Metal-binding</keyword>
<evidence type="ECO:0000256" key="2">
    <source>
        <dbReference type="ARBA" id="ARBA00005594"/>
    </source>
</evidence>
<dbReference type="GO" id="GO:0005524">
    <property type="term" value="F:ATP binding"/>
    <property type="evidence" value="ECO:0007669"/>
    <property type="project" value="UniProtKB-KW"/>
</dbReference>
<dbReference type="PANTHER" id="PTHR10890">
    <property type="entry name" value="CYSTEINYL-TRNA SYNTHETASE"/>
    <property type="match status" value="1"/>
</dbReference>
<dbReference type="AlphaFoldDB" id="A0AAD3HBY3"/>
<dbReference type="Gene3D" id="3.40.50.620">
    <property type="entry name" value="HUPs"/>
    <property type="match status" value="1"/>
</dbReference>
<protein>
    <recommendedName>
        <fullName evidence="3">cysteine--tRNA ligase</fullName>
        <ecNumber evidence="3">6.1.1.16</ecNumber>
    </recommendedName>
    <alternativeName>
        <fullName evidence="11">Cysteinyl-tRNA synthetase</fullName>
    </alternativeName>
</protein>
<dbReference type="SUPFAM" id="SSF47323">
    <property type="entry name" value="Anticodon-binding domain of a subclass of class I aminoacyl-tRNA synthetases"/>
    <property type="match status" value="1"/>
</dbReference>
<evidence type="ECO:0000256" key="12">
    <source>
        <dbReference type="SAM" id="MobiDB-lite"/>
    </source>
</evidence>
<comment type="similarity">
    <text evidence="2">Belongs to the class-I aminoacyl-tRNA synthetase family.</text>
</comment>
<dbReference type="Proteomes" id="UP001054902">
    <property type="component" value="Unassembled WGS sequence"/>
</dbReference>
<evidence type="ECO:0000313" key="14">
    <source>
        <dbReference type="EMBL" id="GFH57950.1"/>
    </source>
</evidence>
<keyword evidence="15" id="KW-1185">Reference proteome</keyword>
<name>A0AAD3HBY3_9STRA</name>
<dbReference type="SUPFAM" id="SSF52374">
    <property type="entry name" value="Nucleotidylyl transferase"/>
    <property type="match status" value="1"/>
</dbReference>
<keyword evidence="8" id="KW-0067">ATP-binding</keyword>
<evidence type="ECO:0000256" key="7">
    <source>
        <dbReference type="ARBA" id="ARBA00022833"/>
    </source>
</evidence>
<feature type="domain" description="tRNA synthetases class I catalytic" evidence="13">
    <location>
        <begin position="70"/>
        <end position="383"/>
    </location>
</feature>
<dbReference type="GO" id="GO:0004817">
    <property type="term" value="F:cysteine-tRNA ligase activity"/>
    <property type="evidence" value="ECO:0007669"/>
    <property type="project" value="UniProtKB-EC"/>
</dbReference>
<evidence type="ECO:0000256" key="5">
    <source>
        <dbReference type="ARBA" id="ARBA00022723"/>
    </source>
</evidence>
<evidence type="ECO:0000256" key="9">
    <source>
        <dbReference type="ARBA" id="ARBA00022917"/>
    </source>
</evidence>